<name>A0A7W9GKN3_9ACTN</name>
<evidence type="ECO:0000313" key="2">
    <source>
        <dbReference type="EMBL" id="MBB5785529.1"/>
    </source>
</evidence>
<proteinExistence type="predicted"/>
<gene>
    <name evidence="2" type="ORF">HD601_000104</name>
</gene>
<protein>
    <submittedName>
        <fullName evidence="2">Uncharacterized protein</fullName>
    </submittedName>
</protein>
<keyword evidence="1" id="KW-1133">Transmembrane helix</keyword>
<accession>A0A7W9GKN3</accession>
<evidence type="ECO:0000256" key="1">
    <source>
        <dbReference type="SAM" id="Phobius"/>
    </source>
</evidence>
<dbReference type="RefSeq" id="WP_184818335.1">
    <property type="nucleotide sequence ID" value="NZ_JACHMM010000001.1"/>
</dbReference>
<dbReference type="EMBL" id="JACHMM010000001">
    <property type="protein sequence ID" value="MBB5785529.1"/>
    <property type="molecule type" value="Genomic_DNA"/>
</dbReference>
<evidence type="ECO:0000313" key="3">
    <source>
        <dbReference type="Proteomes" id="UP000542813"/>
    </source>
</evidence>
<keyword evidence="1" id="KW-0812">Transmembrane</keyword>
<comment type="caution">
    <text evidence="2">The sequence shown here is derived from an EMBL/GenBank/DDBJ whole genome shotgun (WGS) entry which is preliminary data.</text>
</comment>
<dbReference type="Proteomes" id="UP000542813">
    <property type="component" value="Unassembled WGS sequence"/>
</dbReference>
<feature type="transmembrane region" description="Helical" evidence="1">
    <location>
        <begin position="20"/>
        <end position="42"/>
    </location>
</feature>
<organism evidence="2 3">
    <name type="scientific">Jiangella mangrovi</name>
    <dbReference type="NCBI Taxonomy" id="1524084"/>
    <lineage>
        <taxon>Bacteria</taxon>
        <taxon>Bacillati</taxon>
        <taxon>Actinomycetota</taxon>
        <taxon>Actinomycetes</taxon>
        <taxon>Jiangellales</taxon>
        <taxon>Jiangellaceae</taxon>
        <taxon>Jiangella</taxon>
    </lineage>
</organism>
<dbReference type="AlphaFoldDB" id="A0A7W9GKN3"/>
<sequence>MDTVVLMAEEAHSSSEGFPAWGWGLSAFAILVVLLLIVMSFGKGRPHA</sequence>
<keyword evidence="3" id="KW-1185">Reference proteome</keyword>
<reference evidence="2 3" key="1">
    <citation type="submission" date="2020-08" db="EMBL/GenBank/DDBJ databases">
        <title>Sequencing the genomes of 1000 actinobacteria strains.</title>
        <authorList>
            <person name="Klenk H.-P."/>
        </authorList>
    </citation>
    <scope>NUCLEOTIDE SEQUENCE [LARGE SCALE GENOMIC DNA]</scope>
    <source>
        <strain evidence="2 3">DSM 102122</strain>
    </source>
</reference>
<keyword evidence="1" id="KW-0472">Membrane</keyword>